<dbReference type="Pfam" id="PF12833">
    <property type="entry name" value="HTH_18"/>
    <property type="match status" value="1"/>
</dbReference>
<dbReference type="PROSITE" id="PS00041">
    <property type="entry name" value="HTH_ARAC_FAMILY_1"/>
    <property type="match status" value="1"/>
</dbReference>
<evidence type="ECO:0000259" key="4">
    <source>
        <dbReference type="PROSITE" id="PS01124"/>
    </source>
</evidence>
<dbReference type="EMBL" id="FOLL01000019">
    <property type="protein sequence ID" value="SFC68917.1"/>
    <property type="molecule type" value="Genomic_DNA"/>
</dbReference>
<evidence type="ECO:0000256" key="3">
    <source>
        <dbReference type="ARBA" id="ARBA00023163"/>
    </source>
</evidence>
<dbReference type="PANTHER" id="PTHR43280">
    <property type="entry name" value="ARAC-FAMILY TRANSCRIPTIONAL REGULATOR"/>
    <property type="match status" value="1"/>
</dbReference>
<keyword evidence="6" id="KW-1185">Reference proteome</keyword>
<sequence length="294" mass="34090">MMKSILRETTPLSEKDCFMVFSREKTEFDFPLHVHPEYELNYIENAKGVQRIVGDSIEEIDDMELALIASSGLEHGWFDHKCSGKRIVKEITIQFHPNLLDGQLLQRNQFRSIQVMFAKAAYGVVFPRDVIERVKGKIYDLATEKEGFFSVLKFFELLHELSQGKGLRVLSSRSFHKENQRFDSRRVEKVVRFLMANYTRNVTLQEAGDLVGMTQVSLSRFLKLHTGRGFIDILNDIRLGHVSRQLVDTTHSVTEIALRSGFNNISNFNRIFLKKKGCTPSEFRSKYHESKFFL</sequence>
<dbReference type="GO" id="GO:0043565">
    <property type="term" value="F:sequence-specific DNA binding"/>
    <property type="evidence" value="ECO:0007669"/>
    <property type="project" value="InterPro"/>
</dbReference>
<dbReference type="InterPro" id="IPR018060">
    <property type="entry name" value="HTH_AraC"/>
</dbReference>
<dbReference type="SMART" id="SM00342">
    <property type="entry name" value="HTH_ARAC"/>
    <property type="match status" value="1"/>
</dbReference>
<dbReference type="SUPFAM" id="SSF46689">
    <property type="entry name" value="Homeodomain-like"/>
    <property type="match status" value="1"/>
</dbReference>
<dbReference type="Gene3D" id="1.10.10.60">
    <property type="entry name" value="Homeodomain-like"/>
    <property type="match status" value="2"/>
</dbReference>
<dbReference type="PRINTS" id="PR00032">
    <property type="entry name" value="HTHARAC"/>
</dbReference>
<keyword evidence="3" id="KW-0804">Transcription</keyword>
<evidence type="ECO:0000256" key="2">
    <source>
        <dbReference type="ARBA" id="ARBA00023125"/>
    </source>
</evidence>
<organism evidence="5 6">
    <name type="scientific">Parapedobacter composti</name>
    <dbReference type="NCBI Taxonomy" id="623281"/>
    <lineage>
        <taxon>Bacteria</taxon>
        <taxon>Pseudomonadati</taxon>
        <taxon>Bacteroidota</taxon>
        <taxon>Sphingobacteriia</taxon>
        <taxon>Sphingobacteriales</taxon>
        <taxon>Sphingobacteriaceae</taxon>
        <taxon>Parapedobacter</taxon>
    </lineage>
</organism>
<dbReference type="InterPro" id="IPR018062">
    <property type="entry name" value="HTH_AraC-typ_CS"/>
</dbReference>
<dbReference type="STRING" id="623281.SAMN05421747_11950"/>
<dbReference type="AlphaFoldDB" id="A0A1I1L753"/>
<evidence type="ECO:0000313" key="5">
    <source>
        <dbReference type="EMBL" id="SFC68917.1"/>
    </source>
</evidence>
<dbReference type="RefSeq" id="WP_090974745.1">
    <property type="nucleotide sequence ID" value="NZ_FOLL01000019.1"/>
</dbReference>
<gene>
    <name evidence="5" type="ORF">SAMN05421747_11950</name>
</gene>
<evidence type="ECO:0000313" key="6">
    <source>
        <dbReference type="Proteomes" id="UP000199577"/>
    </source>
</evidence>
<dbReference type="OrthoDB" id="9787988at2"/>
<evidence type="ECO:0000256" key="1">
    <source>
        <dbReference type="ARBA" id="ARBA00023015"/>
    </source>
</evidence>
<dbReference type="PROSITE" id="PS01124">
    <property type="entry name" value="HTH_ARAC_FAMILY_2"/>
    <property type="match status" value="1"/>
</dbReference>
<dbReference type="InterPro" id="IPR020449">
    <property type="entry name" value="Tscrpt_reg_AraC-type_HTH"/>
</dbReference>
<feature type="domain" description="HTH araC/xylS-type" evidence="4">
    <location>
        <begin position="188"/>
        <end position="286"/>
    </location>
</feature>
<dbReference type="Proteomes" id="UP000199577">
    <property type="component" value="Unassembled WGS sequence"/>
</dbReference>
<proteinExistence type="predicted"/>
<keyword evidence="1" id="KW-0805">Transcription regulation</keyword>
<accession>A0A1I1L753</accession>
<reference evidence="5 6" key="1">
    <citation type="submission" date="2016-10" db="EMBL/GenBank/DDBJ databases">
        <authorList>
            <person name="de Groot N.N."/>
        </authorList>
    </citation>
    <scope>NUCLEOTIDE SEQUENCE [LARGE SCALE GENOMIC DNA]</scope>
    <source>
        <strain evidence="5 6">DSM 22900</strain>
    </source>
</reference>
<dbReference type="InterPro" id="IPR009057">
    <property type="entry name" value="Homeodomain-like_sf"/>
</dbReference>
<keyword evidence="2 5" id="KW-0238">DNA-binding</keyword>
<dbReference type="PANTHER" id="PTHR43280:SF27">
    <property type="entry name" value="TRANSCRIPTIONAL REGULATOR MTLR"/>
    <property type="match status" value="1"/>
</dbReference>
<name>A0A1I1L753_9SPHI</name>
<dbReference type="GO" id="GO:0003700">
    <property type="term" value="F:DNA-binding transcription factor activity"/>
    <property type="evidence" value="ECO:0007669"/>
    <property type="project" value="InterPro"/>
</dbReference>
<protein>
    <submittedName>
        <fullName evidence="5">AraC-type DNA-binding protein</fullName>
    </submittedName>
</protein>